<sequence>MSTSTDYVLGYNKGRMVEAEETLRNLYIILDQMTEIPHYSNHIMVNIRDLEKATGKNRKYFSDEENAFD</sequence>
<dbReference type="GeneID" id="93346445"/>
<dbReference type="AlphaFoldDB" id="A0A378Y0Z9"/>
<accession>A0A378Y0Z9</accession>
<organism evidence="1 2">
    <name type="scientific">Paenibacillus polymyxa</name>
    <name type="common">Bacillus polymyxa</name>
    <dbReference type="NCBI Taxonomy" id="1406"/>
    <lineage>
        <taxon>Bacteria</taxon>
        <taxon>Bacillati</taxon>
        <taxon>Bacillota</taxon>
        <taxon>Bacilli</taxon>
        <taxon>Bacillales</taxon>
        <taxon>Paenibacillaceae</taxon>
        <taxon>Paenibacillus</taxon>
    </lineage>
</organism>
<proteinExistence type="predicted"/>
<dbReference type="EMBL" id="UGSC01000001">
    <property type="protein sequence ID" value="SUA70211.1"/>
    <property type="molecule type" value="Genomic_DNA"/>
</dbReference>
<evidence type="ECO:0000313" key="2">
    <source>
        <dbReference type="Proteomes" id="UP000254400"/>
    </source>
</evidence>
<gene>
    <name evidence="1" type="ORF">NCTC10343_03081</name>
</gene>
<reference evidence="1 2" key="1">
    <citation type="submission" date="2018-06" db="EMBL/GenBank/DDBJ databases">
        <authorList>
            <consortium name="Pathogen Informatics"/>
            <person name="Doyle S."/>
        </authorList>
    </citation>
    <scope>NUCLEOTIDE SEQUENCE [LARGE SCALE GENOMIC DNA]</scope>
    <source>
        <strain evidence="1 2">NCTC10343</strain>
    </source>
</reference>
<dbReference type="Proteomes" id="UP000254400">
    <property type="component" value="Unassembled WGS sequence"/>
</dbReference>
<evidence type="ECO:0000313" key="1">
    <source>
        <dbReference type="EMBL" id="SUA70211.1"/>
    </source>
</evidence>
<protein>
    <submittedName>
        <fullName evidence="1">Uncharacterized protein</fullName>
    </submittedName>
</protein>
<dbReference type="RefSeq" id="WP_019687605.1">
    <property type="nucleotide sequence ID" value="NZ_CP036496.1"/>
</dbReference>
<name>A0A378Y0Z9_PAEPO</name>